<organism evidence="1">
    <name type="scientific">Anopheles coluzzii</name>
    <name type="common">African malaria mosquito</name>
    <dbReference type="NCBI Taxonomy" id="1518534"/>
    <lineage>
        <taxon>Eukaryota</taxon>
        <taxon>Metazoa</taxon>
        <taxon>Ecdysozoa</taxon>
        <taxon>Arthropoda</taxon>
        <taxon>Hexapoda</taxon>
        <taxon>Insecta</taxon>
        <taxon>Pterygota</taxon>
        <taxon>Neoptera</taxon>
        <taxon>Endopterygota</taxon>
        <taxon>Diptera</taxon>
        <taxon>Nematocera</taxon>
        <taxon>Culicoidea</taxon>
        <taxon>Culicidae</taxon>
        <taxon>Anophelinae</taxon>
        <taxon>Anopheles</taxon>
    </lineage>
</organism>
<evidence type="ECO:0000313" key="1">
    <source>
        <dbReference type="EnsemblMetazoa" id="ACOM030434-PA.1"/>
    </source>
</evidence>
<sequence length="219" mass="25155">MSVRRRLKIQAAVGPAMRTTVSKVATHRVAQDVHPLQPHRHPPGFDRGDKLSLSSDRILVVLRVGTTAEPQYVDRVHRPVVGNRVEIEHPQPHTCPESVQQQDGNVFRLPVQCHRAYLIVRPDTLTHFNEDTFKGFPKGCKRRSNKSHLRKTKSKVEPAAETVAKIKESTVWQMENELYEFARDQFHFVQKKLRTPGRNVMQDFMYEKIKPNPNGAAKN</sequence>
<dbReference type="Gene3D" id="3.40.50.300">
    <property type="entry name" value="P-loop containing nucleotide triphosphate hydrolases"/>
    <property type="match status" value="1"/>
</dbReference>
<reference evidence="1" key="1">
    <citation type="submission" date="2022-08" db="UniProtKB">
        <authorList>
            <consortium name="EnsemblMetazoa"/>
        </authorList>
    </citation>
    <scope>IDENTIFICATION</scope>
</reference>
<dbReference type="VEuPathDB" id="VectorBase:ACON2_037538"/>
<dbReference type="InterPro" id="IPR027417">
    <property type="entry name" value="P-loop_NTPase"/>
</dbReference>
<dbReference type="AlphaFoldDB" id="A0A8W7PFT6"/>
<dbReference type="Proteomes" id="UP000075882">
    <property type="component" value="Unassembled WGS sequence"/>
</dbReference>
<accession>A0A8W7PFT6</accession>
<name>A0A8W7PFT6_ANOCL</name>
<protein>
    <submittedName>
        <fullName evidence="1">Uncharacterized protein</fullName>
    </submittedName>
</protein>
<dbReference type="EnsemblMetazoa" id="ACOM030434-RA">
    <property type="protein sequence ID" value="ACOM030434-PA.1"/>
    <property type="gene ID" value="ACOM030434"/>
</dbReference>
<proteinExistence type="predicted"/>